<gene>
    <name evidence="1" type="ORF">CGXH109_LOCUS41696</name>
</gene>
<keyword evidence="2" id="KW-1185">Reference proteome</keyword>
<reference evidence="1" key="1">
    <citation type="submission" date="2022-08" db="EMBL/GenBank/DDBJ databases">
        <authorList>
            <person name="Giroux E."/>
            <person name="Giroux E."/>
        </authorList>
    </citation>
    <scope>NUCLEOTIDE SEQUENCE</scope>
    <source>
        <strain evidence="1">H1091258</strain>
    </source>
</reference>
<name>A0A9W4W6S3_9PEZI</name>
<dbReference type="Proteomes" id="UP001152533">
    <property type="component" value="Unassembled WGS sequence"/>
</dbReference>
<evidence type="ECO:0000313" key="1">
    <source>
        <dbReference type="EMBL" id="CAI0645058.1"/>
    </source>
</evidence>
<dbReference type="EMBL" id="CAMGZC010000211">
    <property type="protein sequence ID" value="CAI0645058.1"/>
    <property type="molecule type" value="Genomic_DNA"/>
</dbReference>
<evidence type="ECO:0000313" key="2">
    <source>
        <dbReference type="Proteomes" id="UP001152533"/>
    </source>
</evidence>
<protein>
    <submittedName>
        <fullName evidence="1">Uncharacterized protein</fullName>
    </submittedName>
</protein>
<comment type="caution">
    <text evidence="1">The sequence shown here is derived from an EMBL/GenBank/DDBJ whole genome shotgun (WGS) entry which is preliminary data.</text>
</comment>
<organism evidence="1 2">
    <name type="scientific">Colletotrichum noveboracense</name>
    <dbReference type="NCBI Taxonomy" id="2664923"/>
    <lineage>
        <taxon>Eukaryota</taxon>
        <taxon>Fungi</taxon>
        <taxon>Dikarya</taxon>
        <taxon>Ascomycota</taxon>
        <taxon>Pezizomycotina</taxon>
        <taxon>Sordariomycetes</taxon>
        <taxon>Hypocreomycetidae</taxon>
        <taxon>Glomerellales</taxon>
        <taxon>Glomerellaceae</taxon>
        <taxon>Colletotrichum</taxon>
        <taxon>Colletotrichum gloeosporioides species complex</taxon>
    </lineage>
</organism>
<proteinExistence type="predicted"/>
<sequence>MSSVPPTSRVFAEKEIIPGSILGEDSWTAALVPFLVQLEQLSDIARAEIAEAERYERTRAYYKFNVIFYDEATEYQWLKIHKDIIQTLKGFTVRKMNDRQRDLELPWHHKRFSDRLRVSTLEGMPVLKIWASPGEWEQLRQKIQSLPYIPMPTPELINASLEQLIAGMEEVSVLSNSTRRRFNDVICLYRDLFMMPTQNDGWGQDLFMEPTQNDAQNDAQDAA</sequence>
<accession>A0A9W4W6S3</accession>
<dbReference type="AlphaFoldDB" id="A0A9W4W6S3"/>